<dbReference type="EMBL" id="CP041637">
    <property type="protein sequence ID" value="QDO93170.1"/>
    <property type="molecule type" value="Genomic_DNA"/>
</dbReference>
<keyword evidence="1" id="KW-0645">Protease</keyword>
<reference evidence="1 2" key="1">
    <citation type="submission" date="2019-07" db="EMBL/GenBank/DDBJ databases">
        <title>Genome sequencing for Formosa sp. PS13.</title>
        <authorList>
            <person name="Park S.-J."/>
        </authorList>
    </citation>
    <scope>NUCLEOTIDE SEQUENCE [LARGE SCALE GENOMIC DNA]</scope>
    <source>
        <strain evidence="1 2">PS13</strain>
    </source>
</reference>
<dbReference type="Gene3D" id="2.60.40.1120">
    <property type="entry name" value="Carboxypeptidase-like, regulatory domain"/>
    <property type="match status" value="1"/>
</dbReference>
<keyword evidence="2" id="KW-1185">Reference proteome</keyword>
<proteinExistence type="predicted"/>
<organism evidence="1 2">
    <name type="scientific">Formosa sediminum</name>
    <dbReference type="NCBI Taxonomy" id="2594004"/>
    <lineage>
        <taxon>Bacteria</taxon>
        <taxon>Pseudomonadati</taxon>
        <taxon>Bacteroidota</taxon>
        <taxon>Flavobacteriia</taxon>
        <taxon>Flavobacteriales</taxon>
        <taxon>Flavobacteriaceae</taxon>
        <taxon>Formosa</taxon>
    </lineage>
</organism>
<dbReference type="AlphaFoldDB" id="A0A516GP85"/>
<evidence type="ECO:0000313" key="2">
    <source>
        <dbReference type="Proteomes" id="UP000319209"/>
    </source>
</evidence>
<gene>
    <name evidence="1" type="ORF">FNB79_03990</name>
</gene>
<dbReference type="InterPro" id="IPR008969">
    <property type="entry name" value="CarboxyPept-like_regulatory"/>
</dbReference>
<keyword evidence="1" id="KW-0121">Carboxypeptidase</keyword>
<sequence length="122" mass="13733">MSLKLTYLFLLCSYFCVSQEIKISGKVLDNNNLPISYANIILINTQDESNILGTITNESGYFVIEDIPSGTYKIDISFVGYSAYSSELIIDKVLYLKPVILQEASQDELKVIEVHVDDEPNE</sequence>
<dbReference type="RefSeq" id="WP_143380075.1">
    <property type="nucleotide sequence ID" value="NZ_CP041637.1"/>
</dbReference>
<name>A0A516GP85_9FLAO</name>
<dbReference type="GO" id="GO:0004180">
    <property type="term" value="F:carboxypeptidase activity"/>
    <property type="evidence" value="ECO:0007669"/>
    <property type="project" value="UniProtKB-KW"/>
</dbReference>
<dbReference type="SUPFAM" id="SSF49464">
    <property type="entry name" value="Carboxypeptidase regulatory domain-like"/>
    <property type="match status" value="1"/>
</dbReference>
<evidence type="ECO:0000313" key="1">
    <source>
        <dbReference type="EMBL" id="QDO93170.1"/>
    </source>
</evidence>
<dbReference type="Proteomes" id="UP000319209">
    <property type="component" value="Chromosome"/>
</dbReference>
<accession>A0A516GP85</accession>
<dbReference type="OrthoDB" id="1443962at2"/>
<dbReference type="Pfam" id="PF13715">
    <property type="entry name" value="CarbopepD_reg_2"/>
    <property type="match status" value="1"/>
</dbReference>
<keyword evidence="1" id="KW-0378">Hydrolase</keyword>
<protein>
    <submittedName>
        <fullName evidence="1">Carboxypeptidase regulatory-like domain-containing protein</fullName>
    </submittedName>
</protein>
<dbReference type="KEGG" id="fop:FNB79_03990"/>